<reference evidence="1" key="2">
    <citation type="journal article" date="2015" name="Data Brief">
        <title>Shoot transcriptome of the giant reed, Arundo donax.</title>
        <authorList>
            <person name="Barrero R.A."/>
            <person name="Guerrero F.D."/>
            <person name="Moolhuijzen P."/>
            <person name="Goolsby J.A."/>
            <person name="Tidwell J."/>
            <person name="Bellgard S.E."/>
            <person name="Bellgard M.I."/>
        </authorList>
    </citation>
    <scope>NUCLEOTIDE SEQUENCE</scope>
    <source>
        <tissue evidence="1">Shoot tissue taken approximately 20 cm above the soil surface</tissue>
    </source>
</reference>
<accession>A0A0A9AXA2</accession>
<dbReference type="AlphaFoldDB" id="A0A0A9AXA2"/>
<name>A0A0A9AXA2_ARUDO</name>
<reference evidence="1" key="1">
    <citation type="submission" date="2014-09" db="EMBL/GenBank/DDBJ databases">
        <authorList>
            <person name="Magalhaes I.L.F."/>
            <person name="Oliveira U."/>
            <person name="Santos F.R."/>
            <person name="Vidigal T.H.D.A."/>
            <person name="Brescovit A.D."/>
            <person name="Santos A.J."/>
        </authorList>
    </citation>
    <scope>NUCLEOTIDE SEQUENCE</scope>
    <source>
        <tissue evidence="1">Shoot tissue taken approximately 20 cm above the soil surface</tissue>
    </source>
</reference>
<organism evidence="1">
    <name type="scientific">Arundo donax</name>
    <name type="common">Giant reed</name>
    <name type="synonym">Donax arundinaceus</name>
    <dbReference type="NCBI Taxonomy" id="35708"/>
    <lineage>
        <taxon>Eukaryota</taxon>
        <taxon>Viridiplantae</taxon>
        <taxon>Streptophyta</taxon>
        <taxon>Embryophyta</taxon>
        <taxon>Tracheophyta</taxon>
        <taxon>Spermatophyta</taxon>
        <taxon>Magnoliopsida</taxon>
        <taxon>Liliopsida</taxon>
        <taxon>Poales</taxon>
        <taxon>Poaceae</taxon>
        <taxon>PACMAD clade</taxon>
        <taxon>Arundinoideae</taxon>
        <taxon>Arundineae</taxon>
        <taxon>Arundo</taxon>
    </lineage>
</organism>
<protein>
    <submittedName>
        <fullName evidence="1">Uncharacterized protein</fullName>
    </submittedName>
</protein>
<proteinExistence type="predicted"/>
<evidence type="ECO:0000313" key="1">
    <source>
        <dbReference type="EMBL" id="JAD55741.1"/>
    </source>
</evidence>
<dbReference type="EMBL" id="GBRH01242154">
    <property type="protein sequence ID" value="JAD55741.1"/>
    <property type="molecule type" value="Transcribed_RNA"/>
</dbReference>
<sequence length="40" mass="4747">MHTLICDLVIPKAWKFVNKNQSGQMQNWFCSGKSHLNERR</sequence>